<reference evidence="1" key="1">
    <citation type="submission" date="2020-08" db="EMBL/GenBank/DDBJ databases">
        <title>Multicomponent nature underlies the extraordinary mechanical properties of spider dragline silk.</title>
        <authorList>
            <person name="Kono N."/>
            <person name="Nakamura H."/>
            <person name="Mori M."/>
            <person name="Yoshida Y."/>
            <person name="Ohtoshi R."/>
            <person name="Malay A.D."/>
            <person name="Moran D.A.P."/>
            <person name="Tomita M."/>
            <person name="Numata K."/>
            <person name="Arakawa K."/>
        </authorList>
    </citation>
    <scope>NUCLEOTIDE SEQUENCE</scope>
</reference>
<evidence type="ECO:0000313" key="2">
    <source>
        <dbReference type="Proteomes" id="UP000886998"/>
    </source>
</evidence>
<name>A0A8X6X2R3_9ARAC</name>
<keyword evidence="2" id="KW-1185">Reference proteome</keyword>
<accession>A0A8X6X2R3</accession>
<dbReference type="AlphaFoldDB" id="A0A8X6X2R3"/>
<gene>
    <name evidence="1" type="ORF">TNIN_108731</name>
</gene>
<dbReference type="EMBL" id="BMAV01004220">
    <property type="protein sequence ID" value="GFY44396.1"/>
    <property type="molecule type" value="Genomic_DNA"/>
</dbReference>
<sequence length="82" mass="9398">MWGWSQGCRSWQWNKLDLEVQMLRRFSRQSESEPSKCVYPTVVGGAFKTGDYSLKEDLCSGRTLCKPSETTANVEELMSREA</sequence>
<organism evidence="1 2">
    <name type="scientific">Trichonephila inaurata madagascariensis</name>
    <dbReference type="NCBI Taxonomy" id="2747483"/>
    <lineage>
        <taxon>Eukaryota</taxon>
        <taxon>Metazoa</taxon>
        <taxon>Ecdysozoa</taxon>
        <taxon>Arthropoda</taxon>
        <taxon>Chelicerata</taxon>
        <taxon>Arachnida</taxon>
        <taxon>Araneae</taxon>
        <taxon>Araneomorphae</taxon>
        <taxon>Entelegynae</taxon>
        <taxon>Araneoidea</taxon>
        <taxon>Nephilidae</taxon>
        <taxon>Trichonephila</taxon>
        <taxon>Trichonephila inaurata</taxon>
    </lineage>
</organism>
<evidence type="ECO:0000313" key="1">
    <source>
        <dbReference type="EMBL" id="GFY44396.1"/>
    </source>
</evidence>
<dbReference type="Proteomes" id="UP000886998">
    <property type="component" value="Unassembled WGS sequence"/>
</dbReference>
<proteinExistence type="predicted"/>
<protein>
    <submittedName>
        <fullName evidence="1">Uncharacterized protein</fullName>
    </submittedName>
</protein>
<comment type="caution">
    <text evidence="1">The sequence shown here is derived from an EMBL/GenBank/DDBJ whole genome shotgun (WGS) entry which is preliminary data.</text>
</comment>